<feature type="transmembrane region" description="Helical" evidence="1">
    <location>
        <begin position="79"/>
        <end position="99"/>
    </location>
</feature>
<dbReference type="AlphaFoldDB" id="A0A0H5NJ86"/>
<keyword evidence="1" id="KW-0812">Transmembrane</keyword>
<keyword evidence="1" id="KW-1133">Transmembrane helix</keyword>
<proteinExistence type="predicted"/>
<reference evidence="3" key="1">
    <citation type="submission" date="2015-03" db="EMBL/GenBank/DDBJ databases">
        <authorList>
            <consortium name="Pathogen Informatics"/>
        </authorList>
    </citation>
    <scope>NUCLEOTIDE SEQUENCE [LARGE SCALE GENOMIC DNA]</scope>
    <source>
        <strain evidence="3">NCTC11134</strain>
    </source>
</reference>
<name>A0A0H5NJ86_NOCFR</name>
<gene>
    <name evidence="2" type="ORF">ERS450000_01199</name>
</gene>
<dbReference type="Proteomes" id="UP000057820">
    <property type="component" value="Chromosome 1"/>
</dbReference>
<evidence type="ECO:0000256" key="1">
    <source>
        <dbReference type="SAM" id="Phobius"/>
    </source>
</evidence>
<dbReference type="KEGG" id="nfr:ERS450000_01199"/>
<keyword evidence="1" id="KW-0472">Membrane</keyword>
<sequence>MICPHCARNLLYKERSGRRCSKCAREFALEPKSSPFRLHDLRIRRLADKLGDGRGLRYTPTQLWYALARKDLPGIRRVYHAWVAVTAVVIVVAAFVSMVSGLVPVLVALPAAVGLLVAVNLVLLLVRPLLVRMTTVQVPVRYSTFRSEVLEPWRRIYRDLPPGMVDEDLALPAVEWPRLALLCPDRGVLACLAANDAHRAWGMALCERVEQLPPAVPVLLLHDAGAPGVEFAARVRAVLGPRVVPIGLSTRAARTARSAVRLRERPLRSAALPPELPTDDREWLLDGWWSPVAALPPARLLGLVQRGVERVEEAADPDRRSARAVGFLTWPTS</sequence>
<dbReference type="EMBL" id="LN868938">
    <property type="protein sequence ID" value="CRY75182.1"/>
    <property type="molecule type" value="Genomic_DNA"/>
</dbReference>
<accession>A0A0H5NJ86</accession>
<evidence type="ECO:0000313" key="2">
    <source>
        <dbReference type="EMBL" id="CRY75182.1"/>
    </source>
</evidence>
<dbReference type="RefSeq" id="WP_060591060.1">
    <property type="nucleotide sequence ID" value="NZ_CP031418.1"/>
</dbReference>
<evidence type="ECO:0000313" key="3">
    <source>
        <dbReference type="Proteomes" id="UP000057820"/>
    </source>
</evidence>
<feature type="transmembrane region" description="Helical" evidence="1">
    <location>
        <begin position="105"/>
        <end position="126"/>
    </location>
</feature>
<organism evidence="2 3">
    <name type="scientific">Nocardia farcinica</name>
    <dbReference type="NCBI Taxonomy" id="37329"/>
    <lineage>
        <taxon>Bacteria</taxon>
        <taxon>Bacillati</taxon>
        <taxon>Actinomycetota</taxon>
        <taxon>Actinomycetes</taxon>
        <taxon>Mycobacteriales</taxon>
        <taxon>Nocardiaceae</taxon>
        <taxon>Nocardia</taxon>
    </lineage>
</organism>
<protein>
    <submittedName>
        <fullName evidence="2">Uncharacterized protein</fullName>
    </submittedName>
</protein>